<name>A0A1X7VBX3_AMPQE</name>
<protein>
    <submittedName>
        <fullName evidence="1">Uncharacterized protein</fullName>
    </submittedName>
</protein>
<accession>A0A1X7VBX3</accession>
<organism evidence="1">
    <name type="scientific">Amphimedon queenslandica</name>
    <name type="common">Sponge</name>
    <dbReference type="NCBI Taxonomy" id="400682"/>
    <lineage>
        <taxon>Eukaryota</taxon>
        <taxon>Metazoa</taxon>
        <taxon>Porifera</taxon>
        <taxon>Demospongiae</taxon>
        <taxon>Heteroscleromorpha</taxon>
        <taxon>Haplosclerida</taxon>
        <taxon>Niphatidae</taxon>
        <taxon>Amphimedon</taxon>
    </lineage>
</organism>
<dbReference type="AlphaFoldDB" id="A0A1X7VBX3"/>
<evidence type="ECO:0000313" key="1">
    <source>
        <dbReference type="EnsemblMetazoa" id="Aqu2.1.37488_001"/>
    </source>
</evidence>
<reference evidence="1" key="1">
    <citation type="submission" date="2017-05" db="UniProtKB">
        <authorList>
            <consortium name="EnsemblMetazoa"/>
        </authorList>
    </citation>
    <scope>IDENTIFICATION</scope>
</reference>
<proteinExistence type="predicted"/>
<dbReference type="InParanoid" id="A0A1X7VBX3"/>
<dbReference type="EnsemblMetazoa" id="Aqu2.1.37488_001">
    <property type="protein sequence ID" value="Aqu2.1.37488_001"/>
    <property type="gene ID" value="Aqu2.1.37488"/>
</dbReference>
<sequence>MAFDPTILCTLVIWNPARTPKNYTLFSADKCNILMYMYLFPHIGGGFSIKCMMPIPKVCSNKYSWF</sequence>